<organism evidence="5 6">
    <name type="scientific">Devosia oryzisoli</name>
    <dbReference type="NCBI Taxonomy" id="2774138"/>
    <lineage>
        <taxon>Bacteria</taxon>
        <taxon>Pseudomonadati</taxon>
        <taxon>Pseudomonadota</taxon>
        <taxon>Alphaproteobacteria</taxon>
        <taxon>Hyphomicrobiales</taxon>
        <taxon>Devosiaceae</taxon>
        <taxon>Devosia</taxon>
    </lineage>
</organism>
<evidence type="ECO:0000313" key="5">
    <source>
        <dbReference type="EMBL" id="MBD8064037.1"/>
    </source>
</evidence>
<evidence type="ECO:0000256" key="2">
    <source>
        <dbReference type="ARBA" id="ARBA00022679"/>
    </source>
</evidence>
<dbReference type="InterPro" id="IPR050306">
    <property type="entry name" value="PfkB_Carbo_kinase"/>
</dbReference>
<dbReference type="CDD" id="cd01166">
    <property type="entry name" value="KdgK"/>
    <property type="match status" value="1"/>
</dbReference>
<dbReference type="EMBL" id="JACYFU010000001">
    <property type="protein sequence ID" value="MBD8064037.1"/>
    <property type="molecule type" value="Genomic_DNA"/>
</dbReference>
<dbReference type="SUPFAM" id="SSF53613">
    <property type="entry name" value="Ribokinase-like"/>
    <property type="match status" value="1"/>
</dbReference>
<name>A0A927IRQ6_9HYPH</name>
<dbReference type="InterPro" id="IPR029056">
    <property type="entry name" value="Ribokinase-like"/>
</dbReference>
<dbReference type="GO" id="GO:0019698">
    <property type="term" value="P:D-galacturonate catabolic process"/>
    <property type="evidence" value="ECO:0007669"/>
    <property type="project" value="TreeGrafter"/>
</dbReference>
<dbReference type="GO" id="GO:0042840">
    <property type="term" value="P:D-glucuronate catabolic process"/>
    <property type="evidence" value="ECO:0007669"/>
    <property type="project" value="TreeGrafter"/>
</dbReference>
<dbReference type="GO" id="GO:0008673">
    <property type="term" value="F:2-dehydro-3-deoxygluconokinase activity"/>
    <property type="evidence" value="ECO:0007669"/>
    <property type="project" value="TreeGrafter"/>
</dbReference>
<keyword evidence="2" id="KW-0808">Transferase</keyword>
<sequence length="338" mass="36404">MEVAWLLAAPLYPPSRLGERARRQHSGRKRHRESSVAGRIVSIGECMVEMSGGEDRTYRLGYAGDTLNTAWYLRALLGADWSVDYATALGEDRYSGDIRTFLAQHQIGTGHIQTIPNRRPGLYLIHQEHGDRHFTYWRDTSAAKLLADDKAALATAVEGAELVYFSGITLAILAPRARGRLLGAIVKARDNGARIAFDTNLRPALWSSPRVMAGVLTAAASLCDIVLPTHTDEAPLFGDTSIDDTADRYLELGVEEVVVKDGSKEALAATASERIRMAPPPGAKVVDATGAGDSFNGAYLAARLQGKSLREALEAAHRTAGIVIGHKGALVDPQLVQG</sequence>
<evidence type="ECO:0000259" key="4">
    <source>
        <dbReference type="Pfam" id="PF00294"/>
    </source>
</evidence>
<dbReference type="InterPro" id="IPR011611">
    <property type="entry name" value="PfkB_dom"/>
</dbReference>
<comment type="similarity">
    <text evidence="1">Belongs to the carbohydrate kinase PfkB family.</text>
</comment>
<dbReference type="PANTHER" id="PTHR43085">
    <property type="entry name" value="HEXOKINASE FAMILY MEMBER"/>
    <property type="match status" value="1"/>
</dbReference>
<protein>
    <submittedName>
        <fullName evidence="5">Sugar kinase</fullName>
    </submittedName>
</protein>
<dbReference type="Gene3D" id="3.40.1190.20">
    <property type="match status" value="1"/>
</dbReference>
<dbReference type="GO" id="GO:0005829">
    <property type="term" value="C:cytosol"/>
    <property type="evidence" value="ECO:0007669"/>
    <property type="project" value="TreeGrafter"/>
</dbReference>
<dbReference type="AlphaFoldDB" id="A0A927IRQ6"/>
<feature type="domain" description="Carbohydrate kinase PfkB" evidence="4">
    <location>
        <begin position="39"/>
        <end position="329"/>
    </location>
</feature>
<evidence type="ECO:0000256" key="3">
    <source>
        <dbReference type="ARBA" id="ARBA00022777"/>
    </source>
</evidence>
<keyword evidence="6" id="KW-1185">Reference proteome</keyword>
<accession>A0A927IRQ6</accession>
<dbReference type="PANTHER" id="PTHR43085:SF15">
    <property type="entry name" value="2-DEHYDRO-3-DEOXYGLUCONOKINASE"/>
    <property type="match status" value="1"/>
</dbReference>
<proteinExistence type="inferred from homology"/>
<comment type="caution">
    <text evidence="5">The sequence shown here is derived from an EMBL/GenBank/DDBJ whole genome shotgun (WGS) entry which is preliminary data.</text>
</comment>
<evidence type="ECO:0000313" key="6">
    <source>
        <dbReference type="Proteomes" id="UP000654108"/>
    </source>
</evidence>
<gene>
    <name evidence="5" type="ORF">IC608_00920</name>
</gene>
<dbReference type="Proteomes" id="UP000654108">
    <property type="component" value="Unassembled WGS sequence"/>
</dbReference>
<dbReference type="GO" id="GO:0006974">
    <property type="term" value="P:DNA damage response"/>
    <property type="evidence" value="ECO:0007669"/>
    <property type="project" value="TreeGrafter"/>
</dbReference>
<evidence type="ECO:0000256" key="1">
    <source>
        <dbReference type="ARBA" id="ARBA00010688"/>
    </source>
</evidence>
<dbReference type="Pfam" id="PF00294">
    <property type="entry name" value="PfkB"/>
    <property type="match status" value="1"/>
</dbReference>
<reference evidence="5" key="1">
    <citation type="submission" date="2020-09" db="EMBL/GenBank/DDBJ databases">
        <title>Genome seq and assembly of Devosia sp.</title>
        <authorList>
            <person name="Chhetri G."/>
        </authorList>
    </citation>
    <scope>NUCLEOTIDE SEQUENCE</scope>
    <source>
        <strain evidence="5">PTR5</strain>
    </source>
</reference>
<keyword evidence="3 5" id="KW-0418">Kinase</keyword>